<dbReference type="Pfam" id="PF00440">
    <property type="entry name" value="TetR_N"/>
    <property type="match status" value="1"/>
</dbReference>
<dbReference type="InterPro" id="IPR004111">
    <property type="entry name" value="Repressor_TetR_C"/>
</dbReference>
<evidence type="ECO:0000259" key="5">
    <source>
        <dbReference type="PROSITE" id="PS50977"/>
    </source>
</evidence>
<evidence type="ECO:0000256" key="3">
    <source>
        <dbReference type="ARBA" id="ARBA00023163"/>
    </source>
</evidence>
<feature type="DNA-binding region" description="H-T-H motif" evidence="4">
    <location>
        <begin position="43"/>
        <end position="62"/>
    </location>
</feature>
<keyword evidence="2 4" id="KW-0238">DNA-binding</keyword>
<dbReference type="PANTHER" id="PTHR30055:SF151">
    <property type="entry name" value="TRANSCRIPTIONAL REGULATORY PROTEIN"/>
    <property type="match status" value="1"/>
</dbReference>
<gene>
    <name evidence="6" type="ORF">ACFQS1_09720</name>
</gene>
<comment type="caution">
    <text evidence="6">The sequence shown here is derived from an EMBL/GenBank/DDBJ whole genome shotgun (WGS) entry which is preliminary data.</text>
</comment>
<name>A0ABW2HM36_9ACTN</name>
<reference evidence="7" key="1">
    <citation type="journal article" date="2019" name="Int. J. Syst. Evol. Microbiol.">
        <title>The Global Catalogue of Microorganisms (GCM) 10K type strain sequencing project: providing services to taxonomists for standard genome sequencing and annotation.</title>
        <authorList>
            <consortium name="The Broad Institute Genomics Platform"/>
            <consortium name="The Broad Institute Genome Sequencing Center for Infectious Disease"/>
            <person name="Wu L."/>
            <person name="Ma J."/>
        </authorList>
    </citation>
    <scope>NUCLEOTIDE SEQUENCE [LARGE SCALE GENOMIC DNA]</scope>
    <source>
        <strain evidence="7">XZYJT-10</strain>
    </source>
</reference>
<sequence length="237" mass="26272">MKESPFLRRAIKPQRPTKAPLSRDQIVRAALRIVKVEGIDGVSMRRIAAEFDTGPSSLYAHVANKDELLQLMFDEVCGMMPLLEPDPARWKEQILETARAGHQVLLDHYDLARAALATIPTGPHALRVSEAMLGLMLSGGVPPRVASWAMDRIFLYITADAYEMSIWRGEVAVAGTDKAAFVSEMAEELVSFFEQLPADEFPHLHKHAKDMVGGGTDERFELGLAMLVDGLDKYVTK</sequence>
<dbReference type="RefSeq" id="WP_378965979.1">
    <property type="nucleotide sequence ID" value="NZ_JBHTBJ010000005.1"/>
</dbReference>
<proteinExistence type="predicted"/>
<feature type="domain" description="HTH tetR-type" evidence="5">
    <location>
        <begin position="20"/>
        <end position="80"/>
    </location>
</feature>
<dbReference type="SUPFAM" id="SSF46689">
    <property type="entry name" value="Homeodomain-like"/>
    <property type="match status" value="1"/>
</dbReference>
<dbReference type="InterPro" id="IPR001647">
    <property type="entry name" value="HTH_TetR"/>
</dbReference>
<keyword evidence="3" id="KW-0804">Transcription</keyword>
<accession>A0ABW2HM36</accession>
<dbReference type="Gene3D" id="1.10.357.10">
    <property type="entry name" value="Tetracycline Repressor, domain 2"/>
    <property type="match status" value="1"/>
</dbReference>
<keyword evidence="7" id="KW-1185">Reference proteome</keyword>
<evidence type="ECO:0000256" key="2">
    <source>
        <dbReference type="ARBA" id="ARBA00023125"/>
    </source>
</evidence>
<evidence type="ECO:0000256" key="4">
    <source>
        <dbReference type="PROSITE-ProRule" id="PRU00335"/>
    </source>
</evidence>
<evidence type="ECO:0000313" key="6">
    <source>
        <dbReference type="EMBL" id="MFC7274257.1"/>
    </source>
</evidence>
<dbReference type="InterPro" id="IPR050109">
    <property type="entry name" value="HTH-type_TetR-like_transc_reg"/>
</dbReference>
<dbReference type="InterPro" id="IPR009057">
    <property type="entry name" value="Homeodomain-like_sf"/>
</dbReference>
<dbReference type="PROSITE" id="PS50977">
    <property type="entry name" value="HTH_TETR_2"/>
    <property type="match status" value="1"/>
</dbReference>
<evidence type="ECO:0000313" key="7">
    <source>
        <dbReference type="Proteomes" id="UP001596548"/>
    </source>
</evidence>
<dbReference type="Pfam" id="PF02909">
    <property type="entry name" value="TetR_C_1"/>
    <property type="match status" value="1"/>
</dbReference>
<dbReference type="Proteomes" id="UP001596548">
    <property type="component" value="Unassembled WGS sequence"/>
</dbReference>
<dbReference type="InterPro" id="IPR036271">
    <property type="entry name" value="Tet_transcr_reg_TetR-rel_C_sf"/>
</dbReference>
<organism evidence="6 7">
    <name type="scientific">Paractinoplanes rhizophilus</name>
    <dbReference type="NCBI Taxonomy" id="1416877"/>
    <lineage>
        <taxon>Bacteria</taxon>
        <taxon>Bacillati</taxon>
        <taxon>Actinomycetota</taxon>
        <taxon>Actinomycetes</taxon>
        <taxon>Micromonosporales</taxon>
        <taxon>Micromonosporaceae</taxon>
        <taxon>Paractinoplanes</taxon>
    </lineage>
</organism>
<dbReference type="EMBL" id="JBHTBJ010000005">
    <property type="protein sequence ID" value="MFC7274257.1"/>
    <property type="molecule type" value="Genomic_DNA"/>
</dbReference>
<dbReference type="SUPFAM" id="SSF48498">
    <property type="entry name" value="Tetracyclin repressor-like, C-terminal domain"/>
    <property type="match status" value="1"/>
</dbReference>
<evidence type="ECO:0000256" key="1">
    <source>
        <dbReference type="ARBA" id="ARBA00023015"/>
    </source>
</evidence>
<protein>
    <submittedName>
        <fullName evidence="6">TetR/AcrR family transcriptional regulator</fullName>
    </submittedName>
</protein>
<keyword evidence="1" id="KW-0805">Transcription regulation</keyword>
<dbReference type="PANTHER" id="PTHR30055">
    <property type="entry name" value="HTH-TYPE TRANSCRIPTIONAL REGULATOR RUTR"/>
    <property type="match status" value="1"/>
</dbReference>